<organism evidence="1 2">
    <name type="scientific">Clostridium ljungdahlii</name>
    <dbReference type="NCBI Taxonomy" id="1538"/>
    <lineage>
        <taxon>Bacteria</taxon>
        <taxon>Bacillati</taxon>
        <taxon>Bacillota</taxon>
        <taxon>Clostridia</taxon>
        <taxon>Eubacteriales</taxon>
        <taxon>Clostridiaceae</taxon>
        <taxon>Clostridium</taxon>
    </lineage>
</organism>
<evidence type="ECO:0000313" key="2">
    <source>
        <dbReference type="Proteomes" id="UP000077407"/>
    </source>
</evidence>
<name>A0A162KKN7_9CLOT</name>
<dbReference type="InterPro" id="IPR006901">
    <property type="entry name" value="TrmK"/>
</dbReference>
<keyword evidence="1" id="KW-0489">Methyltransferase</keyword>
<reference evidence="1 2" key="1">
    <citation type="journal article" date="2015" name="Biotechnol. Bioeng.">
        <title>Genome sequence and phenotypic characterization of Caulobacter segnis.</title>
        <authorList>
            <person name="Patel S."/>
            <person name="Fletcher B."/>
            <person name="Scott D.C."/>
            <person name="Ely B."/>
        </authorList>
    </citation>
    <scope>NUCLEOTIDE SEQUENCE [LARGE SCALE GENOMIC DNA]</scope>
    <source>
        <strain evidence="1 2">ERI-2</strain>
    </source>
</reference>
<dbReference type="SUPFAM" id="SSF53335">
    <property type="entry name" value="S-adenosyl-L-methionine-dependent methyltransferases"/>
    <property type="match status" value="1"/>
</dbReference>
<dbReference type="PIRSF" id="PIRSF018637">
    <property type="entry name" value="TrmK"/>
    <property type="match status" value="1"/>
</dbReference>
<dbReference type="GO" id="GO:0032259">
    <property type="term" value="P:methylation"/>
    <property type="evidence" value="ECO:0007669"/>
    <property type="project" value="UniProtKB-KW"/>
</dbReference>
<gene>
    <name evidence="1" type="primary">trmK</name>
    <name evidence="1" type="ORF">WY13_03369</name>
</gene>
<dbReference type="PANTHER" id="PTHR38451:SF1">
    <property type="entry name" value="TRNA (ADENINE(22)-N(1))-METHYLTRANSFERASE"/>
    <property type="match status" value="1"/>
</dbReference>
<sequence length="229" mass="26229">MEVSLRLKTVSSMVDNCECAADIGTDHGYVPIYLVESKVCKRAIASDINKGPVEKARFNIKLHGLENKIDVRLGSGLAPIKPGEAQHVIIAGMGGNLIRDIIIDGMEVFKKSDALILQPMRNSEVLREYIYKSGFKIIDEELCIDENRFYEIIKIRYDNEKQEIDSIFYEVGKALIDKKHKLLLKFVRSKIESYNKIVLNIKDNTELARRRKEDLCNKIKKLQELIECI</sequence>
<dbReference type="InterPro" id="IPR029063">
    <property type="entry name" value="SAM-dependent_MTases_sf"/>
</dbReference>
<dbReference type="PATRIC" id="fig|1538.10.peg.3428"/>
<protein>
    <submittedName>
        <fullName evidence="1">(Adenine(22)-N(1))-methyltransferase</fullName>
        <ecNumber evidence="1">2.1.1.217</ecNumber>
    </submittedName>
</protein>
<dbReference type="RefSeq" id="WP_063556654.1">
    <property type="nucleotide sequence ID" value="NZ_LITT01000058.1"/>
</dbReference>
<comment type="caution">
    <text evidence="1">The sequence shown here is derived from an EMBL/GenBank/DDBJ whole genome shotgun (WGS) entry which is preliminary data.</text>
</comment>
<dbReference type="Proteomes" id="UP000077407">
    <property type="component" value="Unassembled WGS sequence"/>
</dbReference>
<proteinExistence type="predicted"/>
<dbReference type="OrthoDB" id="5881184at2"/>
<accession>A0A162KKN7</accession>
<keyword evidence="1" id="KW-0808">Transferase</keyword>
<dbReference type="PANTHER" id="PTHR38451">
    <property type="entry name" value="TRNA (ADENINE(22)-N(1))-METHYLTRANSFERASE"/>
    <property type="match status" value="1"/>
</dbReference>
<evidence type="ECO:0000313" key="1">
    <source>
        <dbReference type="EMBL" id="OAA83582.1"/>
    </source>
</evidence>
<dbReference type="Pfam" id="PF12847">
    <property type="entry name" value="Methyltransf_18"/>
    <property type="match status" value="1"/>
</dbReference>
<dbReference type="GO" id="GO:0160105">
    <property type="term" value="F:tRNA (adenine(22)-N1)-methyltransferase activity"/>
    <property type="evidence" value="ECO:0007669"/>
    <property type="project" value="UniProtKB-EC"/>
</dbReference>
<dbReference type="AlphaFoldDB" id="A0A162KKN7"/>
<dbReference type="Gene3D" id="3.40.50.150">
    <property type="entry name" value="Vaccinia Virus protein VP39"/>
    <property type="match status" value="1"/>
</dbReference>
<dbReference type="EC" id="2.1.1.217" evidence="1"/>
<dbReference type="EMBL" id="LITT01000058">
    <property type="protein sequence ID" value="OAA83582.1"/>
    <property type="molecule type" value="Genomic_DNA"/>
</dbReference>